<dbReference type="KEGG" id="clap:NCTC11466_03503"/>
<keyword evidence="1" id="KW-1133">Transmembrane helix</keyword>
<accession>A0A3S4IQ76</accession>
<evidence type="ECO:0000313" key="2">
    <source>
        <dbReference type="EMBL" id="VEB99982.1"/>
    </source>
</evidence>
<keyword evidence="1" id="KW-0812">Transmembrane</keyword>
<keyword evidence="1" id="KW-0472">Membrane</keyword>
<sequence length="72" mass="8508">MSDMHHVTSIIVHVAQALAMLTFLFLMWRWSRPQKKSEIPKEQAEAVERCVKLRNQLEKNHLEANLSSRCYK</sequence>
<organism evidence="2 3">
    <name type="scientific">Cedecea lapagei</name>
    <dbReference type="NCBI Taxonomy" id="158823"/>
    <lineage>
        <taxon>Bacteria</taxon>
        <taxon>Pseudomonadati</taxon>
        <taxon>Pseudomonadota</taxon>
        <taxon>Gammaproteobacteria</taxon>
        <taxon>Enterobacterales</taxon>
        <taxon>Enterobacteriaceae</taxon>
        <taxon>Cedecea</taxon>
    </lineage>
</organism>
<evidence type="ECO:0000256" key="1">
    <source>
        <dbReference type="SAM" id="Phobius"/>
    </source>
</evidence>
<evidence type="ECO:0000313" key="3">
    <source>
        <dbReference type="Proteomes" id="UP000274122"/>
    </source>
</evidence>
<gene>
    <name evidence="2" type="ORF">NCTC11466_03503</name>
</gene>
<name>A0A3S4IQ76_9ENTR</name>
<dbReference type="EMBL" id="LR134201">
    <property type="protein sequence ID" value="VEB99982.1"/>
    <property type="molecule type" value="Genomic_DNA"/>
</dbReference>
<protein>
    <submittedName>
        <fullName evidence="2">Uncharacterized protein</fullName>
    </submittedName>
</protein>
<keyword evidence="3" id="KW-1185">Reference proteome</keyword>
<dbReference type="AlphaFoldDB" id="A0A3S4IQ76"/>
<proteinExistence type="predicted"/>
<feature type="transmembrane region" description="Helical" evidence="1">
    <location>
        <begin position="6"/>
        <end position="28"/>
    </location>
</feature>
<reference evidence="2 3" key="1">
    <citation type="submission" date="2018-12" db="EMBL/GenBank/DDBJ databases">
        <authorList>
            <consortium name="Pathogen Informatics"/>
        </authorList>
    </citation>
    <scope>NUCLEOTIDE SEQUENCE [LARGE SCALE GENOMIC DNA]</scope>
    <source>
        <strain evidence="2 3">NCTC11466</strain>
    </source>
</reference>
<dbReference type="Proteomes" id="UP000274122">
    <property type="component" value="Chromosome"/>
</dbReference>